<evidence type="ECO:0000313" key="3">
    <source>
        <dbReference type="EMBL" id="NEB97918.1"/>
    </source>
</evidence>
<keyword evidence="1" id="KW-1133">Transmembrane helix</keyword>
<evidence type="ECO:0000256" key="1">
    <source>
        <dbReference type="SAM" id="Phobius"/>
    </source>
</evidence>
<dbReference type="InterPro" id="IPR008523">
    <property type="entry name" value="DUF805"/>
</dbReference>
<feature type="transmembrane region" description="Helical" evidence="1">
    <location>
        <begin position="23"/>
        <end position="44"/>
    </location>
</feature>
<evidence type="ECO:0000313" key="4">
    <source>
        <dbReference type="Proteomes" id="UP000470951"/>
    </source>
</evidence>
<dbReference type="AlphaFoldDB" id="A0A6G3SKU7"/>
<reference evidence="2 4" key="1">
    <citation type="submission" date="2020-01" db="EMBL/GenBank/DDBJ databases">
        <title>Insect and environment-associated Actinomycetes.</title>
        <authorList>
            <person name="Currrie C."/>
            <person name="Chevrette M."/>
            <person name="Carlson C."/>
            <person name="Stubbendieck R."/>
            <person name="Wendt-Pienkowski E."/>
        </authorList>
    </citation>
    <scope>NUCLEOTIDE SEQUENCE</scope>
    <source>
        <strain evidence="2">SID505</strain>
        <strain evidence="3 4">SID7903</strain>
    </source>
</reference>
<feature type="transmembrane region" description="Helical" evidence="1">
    <location>
        <begin position="50"/>
        <end position="66"/>
    </location>
</feature>
<dbReference type="PANTHER" id="PTHR34980">
    <property type="entry name" value="INNER MEMBRANE PROTEIN-RELATED-RELATED"/>
    <property type="match status" value="1"/>
</dbReference>
<organism evidence="2">
    <name type="scientific">Streptomyces anulatus</name>
    <name type="common">Streptomyces chrysomallus</name>
    <dbReference type="NCBI Taxonomy" id="1892"/>
    <lineage>
        <taxon>Bacteria</taxon>
        <taxon>Bacillati</taxon>
        <taxon>Actinomycetota</taxon>
        <taxon>Actinomycetes</taxon>
        <taxon>Kitasatosporales</taxon>
        <taxon>Streptomycetaceae</taxon>
        <taxon>Streptomyces</taxon>
    </lineage>
</organism>
<gene>
    <name evidence="2" type="ORF">G3I43_04985</name>
    <name evidence="3" type="ORF">G3I58_07945</name>
</gene>
<dbReference type="RefSeq" id="WP_047177599.1">
    <property type="nucleotide sequence ID" value="NZ_CBDRIV010000018.1"/>
</dbReference>
<feature type="transmembrane region" description="Helical" evidence="1">
    <location>
        <begin position="78"/>
        <end position="97"/>
    </location>
</feature>
<evidence type="ECO:0000313" key="2">
    <source>
        <dbReference type="EMBL" id="NEB83541.1"/>
    </source>
</evidence>
<dbReference type="PANTHER" id="PTHR34980:SF2">
    <property type="entry name" value="INNER MEMBRANE PROTEIN YHAH-RELATED"/>
    <property type="match status" value="1"/>
</dbReference>
<dbReference type="Pfam" id="PF05656">
    <property type="entry name" value="DUF805"/>
    <property type="match status" value="1"/>
</dbReference>
<dbReference type="GO" id="GO:0005886">
    <property type="term" value="C:plasma membrane"/>
    <property type="evidence" value="ECO:0007669"/>
    <property type="project" value="TreeGrafter"/>
</dbReference>
<proteinExistence type="predicted"/>
<protein>
    <submittedName>
        <fullName evidence="2">DUF805 domain-containing protein</fullName>
    </submittedName>
</protein>
<dbReference type="EMBL" id="JAAGMS010000084">
    <property type="protein sequence ID" value="NEB97918.1"/>
    <property type="molecule type" value="Genomic_DNA"/>
</dbReference>
<keyword evidence="1" id="KW-0812">Transmembrane</keyword>
<keyword evidence="1" id="KW-0472">Membrane</keyword>
<name>A0A6G3SKU7_STRAQ</name>
<dbReference type="Proteomes" id="UP000470951">
    <property type="component" value="Unassembled WGS sequence"/>
</dbReference>
<comment type="caution">
    <text evidence="2">The sequence shown here is derived from an EMBL/GenBank/DDBJ whole genome shotgun (WGS) entry which is preliminary data.</text>
</comment>
<sequence>MNWYLAVLKNYAGFSGRARRKEYWMFVLFNFIVAVVLSAIGAAISTQIPYYLYLAATIIPSLAVMVRRLHDTGRSGWWFFISFIPLVGFIILIVFLASEGKPEANQHGANPKLAPQGI</sequence>
<dbReference type="EMBL" id="JAAGMK010000125">
    <property type="protein sequence ID" value="NEB83541.1"/>
    <property type="molecule type" value="Genomic_DNA"/>
</dbReference>
<accession>A0A6G3SKU7</accession>